<dbReference type="Pfam" id="PF07727">
    <property type="entry name" value="RVT_2"/>
    <property type="match status" value="1"/>
</dbReference>
<keyword evidence="3" id="KW-1185">Reference proteome</keyword>
<comment type="caution">
    <text evidence="2">The sequence shown here is derived from an EMBL/GenBank/DDBJ whole genome shotgun (WGS) entry which is preliminary data.</text>
</comment>
<organism evidence="2 3">
    <name type="scientific">Lithospermum erythrorhizon</name>
    <name type="common">Purple gromwell</name>
    <name type="synonym">Lithospermum officinale var. erythrorhizon</name>
    <dbReference type="NCBI Taxonomy" id="34254"/>
    <lineage>
        <taxon>Eukaryota</taxon>
        <taxon>Viridiplantae</taxon>
        <taxon>Streptophyta</taxon>
        <taxon>Embryophyta</taxon>
        <taxon>Tracheophyta</taxon>
        <taxon>Spermatophyta</taxon>
        <taxon>Magnoliopsida</taxon>
        <taxon>eudicotyledons</taxon>
        <taxon>Gunneridae</taxon>
        <taxon>Pentapetalae</taxon>
        <taxon>asterids</taxon>
        <taxon>lamiids</taxon>
        <taxon>Boraginales</taxon>
        <taxon>Boraginaceae</taxon>
        <taxon>Boraginoideae</taxon>
        <taxon>Lithospermeae</taxon>
        <taxon>Lithospermum</taxon>
    </lineage>
</organism>
<feature type="domain" description="Reverse transcriptase Ty1/copia-type" evidence="1">
    <location>
        <begin position="5"/>
        <end position="80"/>
    </location>
</feature>
<gene>
    <name evidence="2" type="ORF">LIER_10666</name>
</gene>
<evidence type="ECO:0000313" key="3">
    <source>
        <dbReference type="Proteomes" id="UP001454036"/>
    </source>
</evidence>
<reference evidence="2 3" key="1">
    <citation type="submission" date="2024-01" db="EMBL/GenBank/DDBJ databases">
        <title>The complete chloroplast genome sequence of Lithospermum erythrorhizon: insights into the phylogenetic relationship among Boraginaceae species and the maternal lineages of purple gromwells.</title>
        <authorList>
            <person name="Okada T."/>
            <person name="Watanabe K."/>
        </authorList>
    </citation>
    <scope>NUCLEOTIDE SEQUENCE [LARGE SCALE GENOMIC DNA]</scope>
</reference>
<protein>
    <recommendedName>
        <fullName evidence="1">Reverse transcriptase Ty1/copia-type domain-containing protein</fullName>
    </recommendedName>
</protein>
<dbReference type="InterPro" id="IPR013103">
    <property type="entry name" value="RVT_2"/>
</dbReference>
<evidence type="ECO:0000313" key="2">
    <source>
        <dbReference type="EMBL" id="GAA0152103.1"/>
    </source>
</evidence>
<dbReference type="EMBL" id="BAABME010001913">
    <property type="protein sequence ID" value="GAA0152103.1"/>
    <property type="molecule type" value="Genomic_DNA"/>
</dbReference>
<dbReference type="AlphaFoldDB" id="A0AAV3PPH3"/>
<sequence>MPENQGYNKTQVDHYVYKRNFKDGWFIILLLYVDDILLIGDDTAKINGLKSDLGRVFEMKDLGKAKHIFGKEVTLEAYTYADMARDTDSKRSTSGYLFTYAGGAVS</sequence>
<dbReference type="Proteomes" id="UP001454036">
    <property type="component" value="Unassembled WGS sequence"/>
</dbReference>
<proteinExistence type="predicted"/>
<accession>A0AAV3PPH3</accession>
<evidence type="ECO:0000259" key="1">
    <source>
        <dbReference type="Pfam" id="PF07727"/>
    </source>
</evidence>
<name>A0AAV3PPH3_LITER</name>